<dbReference type="InterPro" id="IPR011009">
    <property type="entry name" value="Kinase-like_dom_sf"/>
</dbReference>
<evidence type="ECO:0000313" key="3">
    <source>
        <dbReference type="Proteomes" id="UP001365846"/>
    </source>
</evidence>
<dbReference type="Proteomes" id="UP001365846">
    <property type="component" value="Unassembled WGS sequence"/>
</dbReference>
<name>A0ABU8VHN2_9BURK</name>
<dbReference type="InterPro" id="IPR051678">
    <property type="entry name" value="AGP_Transferase"/>
</dbReference>
<sequence length="336" mass="36816">MNVEQTRDALAAVLARNGRRGEVQSLTRLTGGATKTTWSFDWVDDEGRHPLILQQTPPRMQDAETSARRPPKLSGEEDAALMIVAREAGVAAPRVMHVLAPADGLGGGYITERIEGEALGKRIVADAEFDGVRPRLASQCGEILAAIHRMPAARLPFLSRLSPADELAIYSGLLKEHAFVHPALSYALRWIGERLPPDDQACVVHADFRSGNLIVDPAEGVRCVLDWEIARIGDPMHDLGVLCMRSWRFGGKGEVGGFGSREDLYTAYERASGVSVDPRRVRFWEAMSNLKWAISCVRRGLARGADGRPASSELAAIGRRLEEPLWDFMTLATAKD</sequence>
<feature type="domain" description="Aminoglycoside phosphotransferase" evidence="1">
    <location>
        <begin position="26"/>
        <end position="284"/>
    </location>
</feature>
<gene>
    <name evidence="2" type="ORF">WKW77_17990</name>
</gene>
<dbReference type="PANTHER" id="PTHR21310:SF57">
    <property type="entry name" value="BLR2944 PROTEIN"/>
    <property type="match status" value="1"/>
</dbReference>
<dbReference type="PANTHER" id="PTHR21310">
    <property type="entry name" value="AMINOGLYCOSIDE PHOSPHOTRANSFERASE-RELATED-RELATED"/>
    <property type="match status" value="1"/>
</dbReference>
<dbReference type="RefSeq" id="WP_340358217.1">
    <property type="nucleotide sequence ID" value="NZ_JBBKZU010000007.1"/>
</dbReference>
<dbReference type="Pfam" id="PF01636">
    <property type="entry name" value="APH"/>
    <property type="match status" value="1"/>
</dbReference>
<proteinExistence type="predicted"/>
<dbReference type="InterPro" id="IPR041726">
    <property type="entry name" value="ACAD10_11_N"/>
</dbReference>
<dbReference type="SUPFAM" id="SSF56112">
    <property type="entry name" value="Protein kinase-like (PK-like)"/>
    <property type="match status" value="1"/>
</dbReference>
<protein>
    <submittedName>
        <fullName evidence="2">Phosphotransferase family protein</fullName>
    </submittedName>
</protein>
<evidence type="ECO:0000313" key="2">
    <source>
        <dbReference type="EMBL" id="MEJ8812981.1"/>
    </source>
</evidence>
<dbReference type="InterPro" id="IPR002575">
    <property type="entry name" value="Aminoglycoside_PTrfase"/>
</dbReference>
<keyword evidence="3" id="KW-1185">Reference proteome</keyword>
<reference evidence="2 3" key="1">
    <citation type="submission" date="2024-03" db="EMBL/GenBank/DDBJ databases">
        <title>Novel species of the genus Variovorax.</title>
        <authorList>
            <person name="Liu Q."/>
            <person name="Xin Y.-H."/>
        </authorList>
    </citation>
    <scope>NUCLEOTIDE SEQUENCE [LARGE SCALE GENOMIC DNA]</scope>
    <source>
        <strain evidence="2 3">KACC 18899</strain>
    </source>
</reference>
<accession>A0ABU8VHN2</accession>
<organism evidence="2 3">
    <name type="scientific">Variovorax ureilyticus</name>
    <dbReference type="NCBI Taxonomy" id="1836198"/>
    <lineage>
        <taxon>Bacteria</taxon>
        <taxon>Pseudomonadati</taxon>
        <taxon>Pseudomonadota</taxon>
        <taxon>Betaproteobacteria</taxon>
        <taxon>Burkholderiales</taxon>
        <taxon>Comamonadaceae</taxon>
        <taxon>Variovorax</taxon>
    </lineage>
</organism>
<dbReference type="CDD" id="cd05154">
    <property type="entry name" value="ACAD10_11_N-like"/>
    <property type="match status" value="1"/>
</dbReference>
<dbReference type="Gene3D" id="3.90.1200.10">
    <property type="match status" value="1"/>
</dbReference>
<dbReference type="EMBL" id="JBBKZU010000007">
    <property type="protein sequence ID" value="MEJ8812981.1"/>
    <property type="molecule type" value="Genomic_DNA"/>
</dbReference>
<comment type="caution">
    <text evidence="2">The sequence shown here is derived from an EMBL/GenBank/DDBJ whole genome shotgun (WGS) entry which is preliminary data.</text>
</comment>
<evidence type="ECO:0000259" key="1">
    <source>
        <dbReference type="Pfam" id="PF01636"/>
    </source>
</evidence>